<comment type="function">
    <text evidence="6">Reversible hydration of carbon dioxide.</text>
</comment>
<dbReference type="SUPFAM" id="SSF51069">
    <property type="entry name" value="Carbonic anhydrase"/>
    <property type="match status" value="1"/>
</dbReference>
<comment type="cofactor">
    <cofactor evidence="1 6">
        <name>Zn(2+)</name>
        <dbReference type="ChEBI" id="CHEBI:29105"/>
    </cofactor>
</comment>
<evidence type="ECO:0000256" key="1">
    <source>
        <dbReference type="ARBA" id="ARBA00001947"/>
    </source>
</evidence>
<evidence type="ECO:0000256" key="7">
    <source>
        <dbReference type="SAM" id="Phobius"/>
    </source>
</evidence>
<sequence>MATQALTYVVGIAFLLVVCVGAHPFVKFGYTGSIGPETWGSLSPDYSICSQGSRQSPINIVKNDAAANSSLKPLDRDYNPANATLLDNGFNVMLRYSDDVGTMVIDGKNYTLKQMHWHSPSEHTLDGVRYPVELHLLHASDDGNISVVAILYDYGRADPFHYQLKEKVDELSKEVCAGDEDAHVTVGLVETKALRRHTRKYFRYVGSFTTPPCTENVIWNILGKVREMSKDQAEALRSILGVEYRNNSRPVQPLNGRQVQMYHEEL</sequence>
<proteinExistence type="inferred from homology"/>
<accession>A0A1D1ZJB0</accession>
<dbReference type="InterPro" id="IPR041891">
    <property type="entry name" value="Alpha_CA_prokaryot-like"/>
</dbReference>
<evidence type="ECO:0000313" key="9">
    <source>
        <dbReference type="EMBL" id="JAT67008.1"/>
    </source>
</evidence>
<name>A0A1D1ZJB0_9ARAE</name>
<keyword evidence="7" id="KW-1133">Transmembrane helix</keyword>
<gene>
    <name evidence="9" type="primary">NEC3_5</name>
    <name evidence="9" type="ORF">g.50011</name>
</gene>
<organism evidence="9">
    <name type="scientific">Anthurium amnicola</name>
    <dbReference type="NCBI Taxonomy" id="1678845"/>
    <lineage>
        <taxon>Eukaryota</taxon>
        <taxon>Viridiplantae</taxon>
        <taxon>Streptophyta</taxon>
        <taxon>Embryophyta</taxon>
        <taxon>Tracheophyta</taxon>
        <taxon>Spermatophyta</taxon>
        <taxon>Magnoliopsida</taxon>
        <taxon>Liliopsida</taxon>
        <taxon>Araceae</taxon>
        <taxon>Pothoideae</taxon>
        <taxon>Potheae</taxon>
        <taxon>Anthurium</taxon>
    </lineage>
</organism>
<dbReference type="PROSITE" id="PS51144">
    <property type="entry name" value="ALPHA_CA_2"/>
    <property type="match status" value="1"/>
</dbReference>
<evidence type="ECO:0000256" key="3">
    <source>
        <dbReference type="ARBA" id="ARBA00022723"/>
    </source>
</evidence>
<evidence type="ECO:0000256" key="2">
    <source>
        <dbReference type="ARBA" id="ARBA00012925"/>
    </source>
</evidence>
<dbReference type="GO" id="GO:0004089">
    <property type="term" value="F:carbonate dehydratase activity"/>
    <property type="evidence" value="ECO:0007669"/>
    <property type="project" value="UniProtKB-UniRule"/>
</dbReference>
<keyword evidence="7" id="KW-0472">Membrane</keyword>
<keyword evidence="4 6" id="KW-0862">Zinc</keyword>
<dbReference type="PANTHER" id="PTHR18952:SF236">
    <property type="entry name" value="ALPHA CARBONIC ANHYDRASE 1, CHLOROPLASTIC"/>
    <property type="match status" value="1"/>
</dbReference>
<reference evidence="9" key="1">
    <citation type="submission" date="2015-07" db="EMBL/GenBank/DDBJ databases">
        <title>Transcriptome Assembly of Anthurium amnicola.</title>
        <authorList>
            <person name="Suzuki J."/>
        </authorList>
    </citation>
    <scope>NUCLEOTIDE SEQUENCE</scope>
</reference>
<evidence type="ECO:0000256" key="5">
    <source>
        <dbReference type="ARBA" id="ARBA00023239"/>
    </source>
</evidence>
<dbReference type="Gene3D" id="3.10.200.10">
    <property type="entry name" value="Alpha carbonic anhydrase"/>
    <property type="match status" value="1"/>
</dbReference>
<dbReference type="GO" id="GO:0006730">
    <property type="term" value="P:one-carbon metabolic process"/>
    <property type="evidence" value="ECO:0007669"/>
    <property type="project" value="TreeGrafter"/>
</dbReference>
<dbReference type="InterPro" id="IPR023561">
    <property type="entry name" value="Carbonic_anhydrase_a-class"/>
</dbReference>
<dbReference type="InterPro" id="IPR001148">
    <property type="entry name" value="CA_dom"/>
</dbReference>
<keyword evidence="5 6" id="KW-0456">Lyase</keyword>
<evidence type="ECO:0000259" key="8">
    <source>
        <dbReference type="PROSITE" id="PS51144"/>
    </source>
</evidence>
<evidence type="ECO:0000256" key="4">
    <source>
        <dbReference type="ARBA" id="ARBA00022833"/>
    </source>
</evidence>
<keyword evidence="7" id="KW-0812">Transmembrane</keyword>
<evidence type="ECO:0000256" key="6">
    <source>
        <dbReference type="RuleBase" id="RU367011"/>
    </source>
</evidence>
<dbReference type="InterPro" id="IPR036398">
    <property type="entry name" value="CA_dom_sf"/>
</dbReference>
<feature type="domain" description="Alpha-carbonic anhydrase" evidence="8">
    <location>
        <begin position="26"/>
        <end position="263"/>
    </location>
</feature>
<comment type="catalytic activity">
    <reaction evidence="6">
        <text>hydrogencarbonate + H(+) = CO2 + H2O</text>
        <dbReference type="Rhea" id="RHEA:10748"/>
        <dbReference type="ChEBI" id="CHEBI:15377"/>
        <dbReference type="ChEBI" id="CHEBI:15378"/>
        <dbReference type="ChEBI" id="CHEBI:16526"/>
        <dbReference type="ChEBI" id="CHEBI:17544"/>
        <dbReference type="EC" id="4.2.1.1"/>
    </reaction>
</comment>
<dbReference type="GO" id="GO:0008270">
    <property type="term" value="F:zinc ion binding"/>
    <property type="evidence" value="ECO:0007669"/>
    <property type="project" value="UniProtKB-UniRule"/>
</dbReference>
<dbReference type="Pfam" id="PF00194">
    <property type="entry name" value="Carb_anhydrase"/>
    <property type="match status" value="1"/>
</dbReference>
<dbReference type="PANTHER" id="PTHR18952">
    <property type="entry name" value="CARBONIC ANHYDRASE"/>
    <property type="match status" value="1"/>
</dbReference>
<feature type="transmembrane region" description="Helical" evidence="7">
    <location>
        <begin position="6"/>
        <end position="26"/>
    </location>
</feature>
<dbReference type="PROSITE" id="PS00162">
    <property type="entry name" value="ALPHA_CA_1"/>
    <property type="match status" value="1"/>
</dbReference>
<dbReference type="AlphaFoldDB" id="A0A1D1ZJB0"/>
<dbReference type="CDD" id="cd03124">
    <property type="entry name" value="alpha_CA_prokaryotic_like"/>
    <property type="match status" value="1"/>
</dbReference>
<dbReference type="InterPro" id="IPR018338">
    <property type="entry name" value="Carbonic_anhydrase_a-class_CS"/>
</dbReference>
<protein>
    <recommendedName>
        <fullName evidence="2 6">Carbonic anhydrase</fullName>
        <ecNumber evidence="2 6">4.2.1.1</ecNumber>
    </recommendedName>
</protein>
<keyword evidence="3 6" id="KW-0479">Metal-binding</keyword>
<comment type="similarity">
    <text evidence="6">Belongs to the alpha-carbonic anhydrase family.</text>
</comment>
<dbReference type="EC" id="4.2.1.1" evidence="2 6"/>
<dbReference type="SMART" id="SM01057">
    <property type="entry name" value="Carb_anhydrase"/>
    <property type="match status" value="1"/>
</dbReference>
<dbReference type="EMBL" id="GDJX01000928">
    <property type="protein sequence ID" value="JAT67008.1"/>
    <property type="molecule type" value="Transcribed_RNA"/>
</dbReference>